<dbReference type="Proteomes" id="UP001056708">
    <property type="component" value="Chromosome"/>
</dbReference>
<gene>
    <name evidence="1" type="ORF">NEA10_02140</name>
</gene>
<dbReference type="RefSeq" id="WP_252663566.1">
    <property type="nucleotide sequence ID" value="NZ_CP098611.1"/>
</dbReference>
<proteinExistence type="predicted"/>
<sequence>MTPTQLEQTLLEKFRQLPEPFQLVVFNLLDSLLDLPSNPPQHDGQALLQLAGTLPDDDARELTDAIDDARQIDRNEW</sequence>
<evidence type="ECO:0000313" key="2">
    <source>
        <dbReference type="Proteomes" id="UP001056708"/>
    </source>
</evidence>
<evidence type="ECO:0008006" key="3">
    <source>
        <dbReference type="Google" id="ProtNLM"/>
    </source>
</evidence>
<name>A0ABY5AS07_9CYAN</name>
<keyword evidence="2" id="KW-1185">Reference proteome</keyword>
<organism evidence="1 2">
    <name type="scientific">Phormidium yuhuli AB48</name>
    <dbReference type="NCBI Taxonomy" id="2940671"/>
    <lineage>
        <taxon>Bacteria</taxon>
        <taxon>Bacillati</taxon>
        <taxon>Cyanobacteriota</taxon>
        <taxon>Cyanophyceae</taxon>
        <taxon>Oscillatoriophycideae</taxon>
        <taxon>Oscillatoriales</taxon>
        <taxon>Oscillatoriaceae</taxon>
        <taxon>Phormidium</taxon>
        <taxon>Phormidium yuhuli</taxon>
    </lineage>
</organism>
<reference evidence="1" key="1">
    <citation type="submission" date="2022-06" db="EMBL/GenBank/DDBJ databases">
        <title>Genome sequence of Phormidium yuhuli AB48 isolated from an industrial photobioreactor environment.</title>
        <authorList>
            <person name="Qiu Y."/>
            <person name="Noonan A.J.C."/>
            <person name="Dofher K."/>
            <person name="Koch M."/>
            <person name="Kieft B."/>
            <person name="Lin X."/>
            <person name="Ziels R.M."/>
            <person name="Hallam S.J."/>
        </authorList>
    </citation>
    <scope>NUCLEOTIDE SEQUENCE</scope>
    <source>
        <strain evidence="1">AB48</strain>
    </source>
</reference>
<dbReference type="EMBL" id="CP098611">
    <property type="protein sequence ID" value="USR91551.1"/>
    <property type="molecule type" value="Genomic_DNA"/>
</dbReference>
<accession>A0ABY5AS07</accession>
<evidence type="ECO:0000313" key="1">
    <source>
        <dbReference type="EMBL" id="USR91551.1"/>
    </source>
</evidence>
<protein>
    <recommendedName>
        <fullName evidence="3">DUF2281 domain-containing protein</fullName>
    </recommendedName>
</protein>